<reference evidence="2 3" key="1">
    <citation type="journal article" date="2013" name="Genome Announc.">
        <title>Draft Genome Sequence of Cyclobacterium qasimii Strain M12-11BT, Isolated from Arctic Marine Sediment.</title>
        <authorList>
            <person name="Shivaji S."/>
            <person name="Ara S."/>
            <person name="Singh A."/>
            <person name="Kumar Pinnaka A."/>
        </authorList>
    </citation>
    <scope>NUCLEOTIDE SEQUENCE [LARGE SCALE GENOMIC DNA]</scope>
    <source>
        <strain evidence="2 3">M12-11B</strain>
    </source>
</reference>
<feature type="domain" description="DUF7507" evidence="1">
    <location>
        <begin position="335"/>
        <end position="429"/>
    </location>
</feature>
<evidence type="ECO:0000313" key="3">
    <source>
        <dbReference type="Proteomes" id="UP000014974"/>
    </source>
</evidence>
<dbReference type="InterPro" id="IPR055354">
    <property type="entry name" value="DUF7507"/>
</dbReference>
<dbReference type="AlphaFoldDB" id="S7VEF1"/>
<evidence type="ECO:0000259" key="1">
    <source>
        <dbReference type="Pfam" id="PF24346"/>
    </source>
</evidence>
<name>S7VEF1_9BACT</name>
<comment type="caution">
    <text evidence="2">The sequence shown here is derived from an EMBL/GenBank/DDBJ whole genome shotgun (WGS) entry which is preliminary data.</text>
</comment>
<dbReference type="Pfam" id="PF24346">
    <property type="entry name" value="DUF7507"/>
    <property type="match status" value="1"/>
</dbReference>
<dbReference type="eggNOG" id="COG1361">
    <property type="taxonomic scope" value="Bacteria"/>
</dbReference>
<gene>
    <name evidence="2" type="ORF">ADICYQ_2602</name>
</gene>
<dbReference type="EMBL" id="ATNM01000100">
    <property type="protein sequence ID" value="EPR68406.1"/>
    <property type="molecule type" value="Genomic_DNA"/>
</dbReference>
<accession>S7VEF1</accession>
<evidence type="ECO:0000313" key="2">
    <source>
        <dbReference type="EMBL" id="EPR68406.1"/>
    </source>
</evidence>
<dbReference type="OrthoDB" id="599464at2"/>
<protein>
    <submittedName>
        <fullName evidence="2">CHU large protein</fullName>
    </submittedName>
</protein>
<dbReference type="Proteomes" id="UP000014974">
    <property type="component" value="Unassembled WGS sequence"/>
</dbReference>
<proteinExistence type="predicted"/>
<organism evidence="2 3">
    <name type="scientific">Cyclobacterium qasimii M12-11B</name>
    <dbReference type="NCBI Taxonomy" id="641524"/>
    <lineage>
        <taxon>Bacteria</taxon>
        <taxon>Pseudomonadati</taxon>
        <taxon>Bacteroidota</taxon>
        <taxon>Cytophagia</taxon>
        <taxon>Cytophagales</taxon>
        <taxon>Cyclobacteriaceae</taxon>
        <taxon>Cyclobacterium</taxon>
    </lineage>
</organism>
<dbReference type="InterPro" id="IPR047589">
    <property type="entry name" value="DUF11_rpt"/>
</dbReference>
<sequence length="872" mass="97195">MEPGQEITYTLDIKNLGTEASLENKIVIPLPITATFVSANSLPQDHGAVTFDPDLGIAGAIVWEIGEIPLQEDSNDTAATLEYTLKLTEDCFYWANNSCEVTMAIDGSMSGLGSISGSSYSNIPFFQGFTDDACVGEAIYGPIEIPIVGKAEFAATHCIDQVDFPSIGPIQLPDFCQGDAPIELGSLISPSQEGFSIYFFTEEEGGEGFTNYQVNTSLSGSEQIWVAEGPQETCTGIRTPLSINVLMRAPTPIVKDLIICQLSETNTFSVQEHLYYQLNYYLDNDPQSIALANVPQINTEEVGVHKVWVSYSLDGKCESHRTPVQITVEDCSYRPSIQIEKYADVENYSQINDTINYTLVVTNPRKVPLFNVTIYDELTSASWDIPYFEVLESETFTTSYVINNNDLSYGAVQNFAYATGQSQNGEFIQDMAFLEVEALIFPDGFLDHEISVSPEACTNDDIALGTIEIQFPSHTPQTGTYILKRKADGQEYSGEFQNRIRVQIAVPHGEYSLSITDEQENTFNVKGLFLVDKRKFVDFTIPEEITTCYPHMLTPKSTMALTYRLKAPSGATVWQNSQEGFDLSESGLYHMSATDKEGILCSVEKSFYAEISQPQNTELDLAPFCREDVFTTLSLQQDPDNLKVNWYRVRSQDAIHLSDYDNNPTLTVQEAGLYEVTLTNEDGCMVGRGQMEVVQSFSEMPPLQALYSICLDRNLLVLIDAGNNFSMSQWLLDGITISTGSTFSPTHPGNYSLLAIDEQGCEFFVDFEVEDVCNAMVSYPTAILPGDSQRPFLIYPNNLATEMEVFIHNRWGEMIFYCEDKNPQANQPSTCIWDGFYNNQKIPGGNYSVIIQYKNKKDKLLTTEKGMITVIE</sequence>
<dbReference type="NCBIfam" id="TIGR01451">
    <property type="entry name" value="B_ant_repeat"/>
    <property type="match status" value="1"/>
</dbReference>
<dbReference type="eggNOG" id="COG3291">
    <property type="taxonomic scope" value="Bacteria"/>
</dbReference>
<dbReference type="RefSeq" id="WP_020893745.1">
    <property type="nucleotide sequence ID" value="NZ_ATNM01000100.1"/>
</dbReference>
<dbReference type="STRING" id="641524.ADICYQ_2602"/>